<evidence type="ECO:0000313" key="2">
    <source>
        <dbReference type="Proteomes" id="UP000011713"/>
    </source>
</evidence>
<accession>M4BNW2</accession>
<evidence type="ECO:0000313" key="1">
    <source>
        <dbReference type="EnsemblProtists" id="HpaP808100"/>
    </source>
</evidence>
<reference evidence="2" key="1">
    <citation type="journal article" date="2010" name="Science">
        <title>Signatures of adaptation to obligate biotrophy in the Hyaloperonospora arabidopsidis genome.</title>
        <authorList>
            <person name="Baxter L."/>
            <person name="Tripathy S."/>
            <person name="Ishaque N."/>
            <person name="Boot N."/>
            <person name="Cabral A."/>
            <person name="Kemen E."/>
            <person name="Thines M."/>
            <person name="Ah-Fong A."/>
            <person name="Anderson R."/>
            <person name="Badejoko W."/>
            <person name="Bittner-Eddy P."/>
            <person name="Boore J.L."/>
            <person name="Chibucos M.C."/>
            <person name="Coates M."/>
            <person name="Dehal P."/>
            <person name="Delehaunty K."/>
            <person name="Dong S."/>
            <person name="Downton P."/>
            <person name="Dumas B."/>
            <person name="Fabro G."/>
            <person name="Fronick C."/>
            <person name="Fuerstenberg S.I."/>
            <person name="Fulton L."/>
            <person name="Gaulin E."/>
            <person name="Govers F."/>
            <person name="Hughes L."/>
            <person name="Humphray S."/>
            <person name="Jiang R.H."/>
            <person name="Judelson H."/>
            <person name="Kamoun S."/>
            <person name="Kyung K."/>
            <person name="Meijer H."/>
            <person name="Minx P."/>
            <person name="Morris P."/>
            <person name="Nelson J."/>
            <person name="Phuntumart V."/>
            <person name="Qutob D."/>
            <person name="Rehmany A."/>
            <person name="Rougon-Cardoso A."/>
            <person name="Ryden P."/>
            <person name="Torto-Alalibo T."/>
            <person name="Studholme D."/>
            <person name="Wang Y."/>
            <person name="Win J."/>
            <person name="Wood J."/>
            <person name="Clifton S.W."/>
            <person name="Rogers J."/>
            <person name="Van den Ackerveken G."/>
            <person name="Jones J.D."/>
            <person name="McDowell J.M."/>
            <person name="Beynon J."/>
            <person name="Tyler B.M."/>
        </authorList>
    </citation>
    <scope>NUCLEOTIDE SEQUENCE [LARGE SCALE GENOMIC DNA]</scope>
    <source>
        <strain evidence="2">Emoy2</strain>
    </source>
</reference>
<reference evidence="1" key="2">
    <citation type="submission" date="2015-06" db="UniProtKB">
        <authorList>
            <consortium name="EnsemblProtists"/>
        </authorList>
    </citation>
    <scope>IDENTIFICATION</scope>
    <source>
        <strain evidence="1">Emoy2</strain>
    </source>
</reference>
<dbReference type="EMBL" id="JH598476">
    <property type="status" value="NOT_ANNOTATED_CDS"/>
    <property type="molecule type" value="Genomic_DNA"/>
</dbReference>
<organism evidence="1 2">
    <name type="scientific">Hyaloperonospora arabidopsidis (strain Emoy2)</name>
    <name type="common">Downy mildew agent</name>
    <name type="synonym">Peronospora arabidopsidis</name>
    <dbReference type="NCBI Taxonomy" id="559515"/>
    <lineage>
        <taxon>Eukaryota</taxon>
        <taxon>Sar</taxon>
        <taxon>Stramenopiles</taxon>
        <taxon>Oomycota</taxon>
        <taxon>Peronosporomycetes</taxon>
        <taxon>Peronosporales</taxon>
        <taxon>Peronosporaceae</taxon>
        <taxon>Hyaloperonospora</taxon>
    </lineage>
</organism>
<protein>
    <submittedName>
        <fullName evidence="1">Uncharacterized protein</fullName>
    </submittedName>
</protein>
<dbReference type="HOGENOM" id="CLU_1725820_0_0_1"/>
<name>M4BNW2_HYAAE</name>
<keyword evidence="2" id="KW-1185">Reference proteome</keyword>
<dbReference type="EnsemblProtists" id="HpaT808100">
    <property type="protein sequence ID" value="HpaP808100"/>
    <property type="gene ID" value="HpaG808100"/>
</dbReference>
<dbReference type="AlphaFoldDB" id="M4BNW2"/>
<sequence>MCDSSSVDGRLRRRLTVDMVMREEKARTYRNRTIGRIRPCERYQSRALKRTFRSYLVMTYRLSSGMNSRNRMSKYTRLANRESTRLSVQRDVVSSDKVCTCIRRTLNNSELGMRWVATLMKTKYFIAEKIRMYSVGVAGFAARKTCIIFYRL</sequence>
<dbReference type="Proteomes" id="UP000011713">
    <property type="component" value="Unassembled WGS sequence"/>
</dbReference>
<dbReference type="InParanoid" id="M4BNW2"/>
<dbReference type="VEuPathDB" id="FungiDB:HpaG808100"/>
<proteinExistence type="predicted"/>